<dbReference type="OrthoDB" id="5949858at2"/>
<feature type="domain" description="HTH arsR-type" evidence="1">
    <location>
        <begin position="6"/>
        <end position="86"/>
    </location>
</feature>
<dbReference type="InterPro" id="IPR036388">
    <property type="entry name" value="WH-like_DNA-bd_sf"/>
</dbReference>
<reference evidence="2 3" key="1">
    <citation type="submission" date="2019-09" db="EMBL/GenBank/DDBJ databases">
        <title>Phylogeny of genus Pseudoclavibacter and closely related genus.</title>
        <authorList>
            <person name="Li Y."/>
        </authorList>
    </citation>
    <scope>NUCLEOTIDE SEQUENCE [LARGE SCALE GENOMIC DNA]</scope>
    <source>
        <strain evidence="2 3">DSM 23821</strain>
    </source>
</reference>
<protein>
    <submittedName>
        <fullName evidence="2">Helix-turn-helix domain-containing protein</fullName>
    </submittedName>
</protein>
<accession>A0A7J5BPK4</accession>
<dbReference type="InterPro" id="IPR036390">
    <property type="entry name" value="WH_DNA-bd_sf"/>
</dbReference>
<dbReference type="InterPro" id="IPR001845">
    <property type="entry name" value="HTH_ArsR_DNA-bd_dom"/>
</dbReference>
<dbReference type="Proteomes" id="UP000467240">
    <property type="component" value="Unassembled WGS sequence"/>
</dbReference>
<sequence>MSDSRAIADVVLHPVRLRIIQQLGGAELTTAALRRALPDVTQATLYRHIAALVEAEILVVVGERRVRGATERTYALGERMAHVEADELGAMDDAALRSAFVTFLGEVAAGFDRFEAAGDPAGRSYLGFAQTPLHVTTDDLAVIQQGLTELLAPYRDPARAGSRRVDLTTILLPDSPAA</sequence>
<dbReference type="AlphaFoldDB" id="A0A7J5BPK4"/>
<dbReference type="Pfam" id="PF12840">
    <property type="entry name" value="HTH_20"/>
    <property type="match status" value="1"/>
</dbReference>
<organism evidence="2 3">
    <name type="scientific">Pseudoclavibacter chungangensis</name>
    <dbReference type="NCBI Taxonomy" id="587635"/>
    <lineage>
        <taxon>Bacteria</taxon>
        <taxon>Bacillati</taxon>
        <taxon>Actinomycetota</taxon>
        <taxon>Actinomycetes</taxon>
        <taxon>Micrococcales</taxon>
        <taxon>Microbacteriaceae</taxon>
        <taxon>Pseudoclavibacter</taxon>
    </lineage>
</organism>
<dbReference type="EMBL" id="WBJZ01000032">
    <property type="protein sequence ID" value="KAB1652317.1"/>
    <property type="molecule type" value="Genomic_DNA"/>
</dbReference>
<comment type="caution">
    <text evidence="2">The sequence shown here is derived from an EMBL/GenBank/DDBJ whole genome shotgun (WGS) entry which is preliminary data.</text>
</comment>
<dbReference type="Gene3D" id="1.10.10.10">
    <property type="entry name" value="Winged helix-like DNA-binding domain superfamily/Winged helix DNA-binding domain"/>
    <property type="match status" value="1"/>
</dbReference>
<dbReference type="CDD" id="cd00090">
    <property type="entry name" value="HTH_ARSR"/>
    <property type="match status" value="1"/>
</dbReference>
<dbReference type="SMART" id="SM00418">
    <property type="entry name" value="HTH_ARSR"/>
    <property type="match status" value="1"/>
</dbReference>
<dbReference type="SUPFAM" id="SSF46785">
    <property type="entry name" value="Winged helix' DNA-binding domain"/>
    <property type="match status" value="1"/>
</dbReference>
<keyword evidence="3" id="KW-1185">Reference proteome</keyword>
<dbReference type="GO" id="GO:0003700">
    <property type="term" value="F:DNA-binding transcription factor activity"/>
    <property type="evidence" value="ECO:0007669"/>
    <property type="project" value="InterPro"/>
</dbReference>
<dbReference type="InterPro" id="IPR011991">
    <property type="entry name" value="ArsR-like_HTH"/>
</dbReference>
<name>A0A7J5BPK4_9MICO</name>
<proteinExistence type="predicted"/>
<evidence type="ECO:0000313" key="3">
    <source>
        <dbReference type="Proteomes" id="UP000467240"/>
    </source>
</evidence>
<evidence type="ECO:0000313" key="2">
    <source>
        <dbReference type="EMBL" id="KAB1652317.1"/>
    </source>
</evidence>
<dbReference type="RefSeq" id="WP_158042093.1">
    <property type="nucleotide sequence ID" value="NZ_JACCFV010000001.1"/>
</dbReference>
<gene>
    <name evidence="2" type="ORF">F8O01_16965</name>
</gene>
<dbReference type="Gene3D" id="6.10.140.2180">
    <property type="match status" value="1"/>
</dbReference>
<evidence type="ECO:0000259" key="1">
    <source>
        <dbReference type="SMART" id="SM00418"/>
    </source>
</evidence>